<gene>
    <name evidence="1" type="ORF">CLV52_3388</name>
</gene>
<dbReference type="EMBL" id="SOAM01000004">
    <property type="protein sequence ID" value="TDS74866.1"/>
    <property type="molecule type" value="Genomic_DNA"/>
</dbReference>
<proteinExistence type="predicted"/>
<keyword evidence="2" id="KW-1185">Reference proteome</keyword>
<dbReference type="OrthoDB" id="10000271at2"/>
<name>A0A4R7FEK6_9MICO</name>
<organism evidence="1 2">
    <name type="scientific">Amnibacterium kyonggiense</name>
    <dbReference type="NCBI Taxonomy" id="595671"/>
    <lineage>
        <taxon>Bacteria</taxon>
        <taxon>Bacillati</taxon>
        <taxon>Actinomycetota</taxon>
        <taxon>Actinomycetes</taxon>
        <taxon>Micrococcales</taxon>
        <taxon>Microbacteriaceae</taxon>
        <taxon>Amnibacterium</taxon>
    </lineage>
</organism>
<protein>
    <submittedName>
        <fullName evidence="1">Uncharacterized protein</fullName>
    </submittedName>
</protein>
<dbReference type="AlphaFoldDB" id="A0A4R7FEK6"/>
<evidence type="ECO:0000313" key="1">
    <source>
        <dbReference type="EMBL" id="TDS74866.1"/>
    </source>
</evidence>
<comment type="caution">
    <text evidence="1">The sequence shown here is derived from an EMBL/GenBank/DDBJ whole genome shotgun (WGS) entry which is preliminary data.</text>
</comment>
<evidence type="ECO:0000313" key="2">
    <source>
        <dbReference type="Proteomes" id="UP000295344"/>
    </source>
</evidence>
<dbReference type="Proteomes" id="UP000295344">
    <property type="component" value="Unassembled WGS sequence"/>
</dbReference>
<reference evidence="1 2" key="1">
    <citation type="submission" date="2019-03" db="EMBL/GenBank/DDBJ databases">
        <title>Genomic Encyclopedia of Archaeal and Bacterial Type Strains, Phase II (KMG-II): from individual species to whole genera.</title>
        <authorList>
            <person name="Goeker M."/>
        </authorList>
    </citation>
    <scope>NUCLEOTIDE SEQUENCE [LARGE SCALE GENOMIC DNA]</scope>
    <source>
        <strain evidence="1 2">DSM 24782</strain>
    </source>
</reference>
<accession>A0A4R7FEK6</accession>
<dbReference type="RefSeq" id="WP_133767529.1">
    <property type="nucleotide sequence ID" value="NZ_BAAARP010000001.1"/>
</dbReference>
<sequence>MWIAVVVGIVAGWVVLAALVALAIGRAVHVAERRRPRVRRPARTAFGRAVQTMTGQIPVIGVRTLKAVTGAIPIIRPRNG</sequence>